<dbReference type="PROSITE" id="PS51257">
    <property type="entry name" value="PROKAR_LIPOPROTEIN"/>
    <property type="match status" value="1"/>
</dbReference>
<protein>
    <submittedName>
        <fullName evidence="3">Uncharacterized protein</fullName>
    </submittedName>
</protein>
<proteinExistence type="predicted"/>
<dbReference type="Proteomes" id="UP000318416">
    <property type="component" value="Unassembled WGS sequence"/>
</dbReference>
<keyword evidence="2" id="KW-0732">Signal</keyword>
<evidence type="ECO:0000256" key="1">
    <source>
        <dbReference type="SAM" id="MobiDB-lite"/>
    </source>
</evidence>
<dbReference type="AlphaFoldDB" id="A0A561ET07"/>
<dbReference type="OrthoDB" id="4236694at2"/>
<feature type="signal peptide" evidence="2">
    <location>
        <begin position="1"/>
        <end position="20"/>
    </location>
</feature>
<evidence type="ECO:0000256" key="2">
    <source>
        <dbReference type="SAM" id="SignalP"/>
    </source>
</evidence>
<organism evidence="3 4">
    <name type="scientific">Kitasatospora atroaurantiaca</name>
    <dbReference type="NCBI Taxonomy" id="285545"/>
    <lineage>
        <taxon>Bacteria</taxon>
        <taxon>Bacillati</taxon>
        <taxon>Actinomycetota</taxon>
        <taxon>Actinomycetes</taxon>
        <taxon>Kitasatosporales</taxon>
        <taxon>Streptomycetaceae</taxon>
        <taxon>Kitasatospora</taxon>
    </lineage>
</organism>
<name>A0A561ET07_9ACTN</name>
<feature type="chain" id="PRO_5039598831" evidence="2">
    <location>
        <begin position="21"/>
        <end position="189"/>
    </location>
</feature>
<accession>A0A561ET07</accession>
<gene>
    <name evidence="3" type="ORF">FB465_3827</name>
</gene>
<evidence type="ECO:0000313" key="4">
    <source>
        <dbReference type="Proteomes" id="UP000318416"/>
    </source>
</evidence>
<feature type="region of interest" description="Disordered" evidence="1">
    <location>
        <begin position="22"/>
        <end position="102"/>
    </location>
</feature>
<feature type="compositionally biased region" description="Low complexity" evidence="1">
    <location>
        <begin position="30"/>
        <end position="39"/>
    </location>
</feature>
<evidence type="ECO:0000313" key="3">
    <source>
        <dbReference type="EMBL" id="TWE18739.1"/>
    </source>
</evidence>
<dbReference type="RefSeq" id="WP_145792142.1">
    <property type="nucleotide sequence ID" value="NZ_BAAABR010000031.1"/>
</dbReference>
<dbReference type="EMBL" id="VIVR01000001">
    <property type="protein sequence ID" value="TWE18739.1"/>
    <property type="molecule type" value="Genomic_DNA"/>
</dbReference>
<comment type="caution">
    <text evidence="3">The sequence shown here is derived from an EMBL/GenBank/DDBJ whole genome shotgun (WGS) entry which is preliminary data.</text>
</comment>
<sequence length="189" mass="19112">MSSRSLLTAVVISAAMFGLAACEPDGSSDAAPTNTTAAARPSVTDSGKAEATDPAPDGSSAEPTASDGADPSCDAPKLPAGHKIISPVKQPSGDTLSAKDTKPRCGVNDVEYEATGAAKAYHFASTVKAQLSPASGSAKTVSLTELSQHIGDCLNHAQKANLVCSSYGNYDVTVDASGKITAIKEIYHS</sequence>
<keyword evidence="4" id="KW-1185">Reference proteome</keyword>
<reference evidence="3 4" key="1">
    <citation type="submission" date="2019-06" db="EMBL/GenBank/DDBJ databases">
        <title>Sequencing the genomes of 1000 actinobacteria strains.</title>
        <authorList>
            <person name="Klenk H.-P."/>
        </authorList>
    </citation>
    <scope>NUCLEOTIDE SEQUENCE [LARGE SCALE GENOMIC DNA]</scope>
    <source>
        <strain evidence="3 4">DSM 41649</strain>
    </source>
</reference>